<feature type="compositionally biased region" description="Polar residues" evidence="2">
    <location>
        <begin position="71"/>
        <end position="91"/>
    </location>
</feature>
<feature type="region of interest" description="Disordered" evidence="2">
    <location>
        <begin position="70"/>
        <end position="91"/>
    </location>
</feature>
<reference evidence="3 4" key="1">
    <citation type="submission" date="2018-11" db="EMBL/GenBank/DDBJ databases">
        <title>Species Designations Belie Phenotypic and Genotypic Heterogeneity in Oral Streptococci.</title>
        <authorList>
            <person name="Velsko I."/>
        </authorList>
    </citation>
    <scope>NUCLEOTIDE SEQUENCE [LARGE SCALE GENOMIC DNA]</scope>
    <source>
        <strain evidence="3 4">BCC15</strain>
    </source>
</reference>
<name>A0A3R9IYE9_STRMT</name>
<dbReference type="RefSeq" id="WP_125448069.1">
    <property type="nucleotide sequence ID" value="NZ_RJNH01000013.1"/>
</dbReference>
<dbReference type="Proteomes" id="UP000278653">
    <property type="component" value="Unassembled WGS sequence"/>
</dbReference>
<evidence type="ECO:0000313" key="3">
    <source>
        <dbReference type="EMBL" id="RSI59623.1"/>
    </source>
</evidence>
<evidence type="ECO:0000256" key="2">
    <source>
        <dbReference type="SAM" id="MobiDB-lite"/>
    </source>
</evidence>
<organism evidence="3 4">
    <name type="scientific">Streptococcus mitis</name>
    <dbReference type="NCBI Taxonomy" id="28037"/>
    <lineage>
        <taxon>Bacteria</taxon>
        <taxon>Bacillati</taxon>
        <taxon>Bacillota</taxon>
        <taxon>Bacilli</taxon>
        <taxon>Lactobacillales</taxon>
        <taxon>Streptococcaceae</taxon>
        <taxon>Streptococcus</taxon>
        <taxon>Streptococcus mitis group</taxon>
    </lineage>
</organism>
<comment type="caution">
    <text evidence="3">The sequence shown here is derived from an EMBL/GenBank/DDBJ whole genome shotgun (WGS) entry which is preliminary data.</text>
</comment>
<dbReference type="EMBL" id="RJNH01000013">
    <property type="protein sequence ID" value="RSI59623.1"/>
    <property type="molecule type" value="Genomic_DNA"/>
</dbReference>
<proteinExistence type="predicted"/>
<gene>
    <name evidence="3" type="ORF">D8865_09120</name>
</gene>
<evidence type="ECO:0000256" key="1">
    <source>
        <dbReference type="SAM" id="Coils"/>
    </source>
</evidence>
<sequence length="91" mass="10607">MAVKTKSLNTFDSDIEKLQKQLEKARQERKKYEDSVLLKIGKAYAQLVNLDNKDLTVEDILKNISRDVQNKKQAIKNQKSQEQNHQQNHQG</sequence>
<dbReference type="AlphaFoldDB" id="A0A3R9IYE9"/>
<protein>
    <submittedName>
        <fullName evidence="3">Uncharacterized protein</fullName>
    </submittedName>
</protein>
<evidence type="ECO:0000313" key="4">
    <source>
        <dbReference type="Proteomes" id="UP000278653"/>
    </source>
</evidence>
<keyword evidence="1" id="KW-0175">Coiled coil</keyword>
<feature type="coiled-coil region" evidence="1">
    <location>
        <begin position="8"/>
        <end position="35"/>
    </location>
</feature>
<accession>A0A3R9IYE9</accession>